<dbReference type="AlphaFoldDB" id="A0A9D2AR35"/>
<comment type="caution">
    <text evidence="13">The sequence shown here is derived from an EMBL/GenBank/DDBJ whole genome shotgun (WGS) entry which is preliminary data.</text>
</comment>
<reference evidence="13" key="2">
    <citation type="submission" date="2021-04" db="EMBL/GenBank/DDBJ databases">
        <authorList>
            <person name="Gilroy R."/>
        </authorList>
    </citation>
    <scope>NUCLEOTIDE SEQUENCE</scope>
    <source>
        <strain evidence="13">26628</strain>
    </source>
</reference>
<evidence type="ECO:0000256" key="3">
    <source>
        <dbReference type="ARBA" id="ARBA00001947"/>
    </source>
</evidence>
<dbReference type="InterPro" id="IPR030963">
    <property type="entry name" value="DHQ_synth_fam"/>
</dbReference>
<evidence type="ECO:0000256" key="9">
    <source>
        <dbReference type="ARBA" id="ARBA00023285"/>
    </source>
</evidence>
<evidence type="ECO:0000256" key="8">
    <source>
        <dbReference type="ARBA" id="ARBA00023239"/>
    </source>
</evidence>
<dbReference type="Gene3D" id="1.20.1090.10">
    <property type="entry name" value="Dehydroquinate synthase-like - alpha domain"/>
    <property type="match status" value="1"/>
</dbReference>
<name>A0A9D2AR35_9FIRM</name>
<dbReference type="FunFam" id="3.40.50.1970:FF:000007">
    <property type="entry name" value="Pentafunctional AROM polypeptide"/>
    <property type="match status" value="1"/>
</dbReference>
<evidence type="ECO:0000256" key="2">
    <source>
        <dbReference type="ARBA" id="ARBA00001941"/>
    </source>
</evidence>
<feature type="domain" description="3-dehydroquinate synthase C-terminal" evidence="12">
    <location>
        <begin position="174"/>
        <end position="312"/>
    </location>
</feature>
<dbReference type="GO" id="GO:0005737">
    <property type="term" value="C:cytoplasm"/>
    <property type="evidence" value="ECO:0007669"/>
    <property type="project" value="InterPro"/>
</dbReference>
<keyword evidence="7" id="KW-0520">NAD</keyword>
<evidence type="ECO:0000256" key="10">
    <source>
        <dbReference type="NCBIfam" id="TIGR01357"/>
    </source>
</evidence>
<dbReference type="GO" id="GO:0046872">
    <property type="term" value="F:metal ion binding"/>
    <property type="evidence" value="ECO:0007669"/>
    <property type="project" value="UniProtKB-KW"/>
</dbReference>
<dbReference type="NCBIfam" id="TIGR01357">
    <property type="entry name" value="aroB"/>
    <property type="match status" value="1"/>
</dbReference>
<evidence type="ECO:0000259" key="12">
    <source>
        <dbReference type="Pfam" id="PF24621"/>
    </source>
</evidence>
<evidence type="ECO:0000313" key="13">
    <source>
        <dbReference type="EMBL" id="HIX47182.1"/>
    </source>
</evidence>
<sequence>MQTIALNTKSRPSTVLCGAGAAKQLDTILDGKDVFVVTDENVYGLYKDFIAENFGGAPVCVLPAGERHKNRRSLFTILDKMLQARLRRNSTLVAFGGGVVGDMGGLAASLYMRGIHAVQVPTTLLAQVDSSVGGKTAIDHRGVKNVIGTFYQPEYVVCDPLFLRTLPQRELKCGLGEIIKTGALDAKILDKLERNAERFFDFSFLEEITADCVRFKAGVVEKDECERSGLRKCLNMGHTTGHALELFYKRRSHGEYVLIGMLLESYIAEKFDICAHDYAEELRALIGKVLKRVPRFENIAEAAGLALYDKKNQGENEVSLILPAKRGEFAELRLTDEDYIGSVEEIAGGLA</sequence>
<gene>
    <name evidence="13" type="primary">aroB</name>
    <name evidence="13" type="ORF">H9737_05800</name>
</gene>
<keyword evidence="8 13" id="KW-0456">Lyase</keyword>
<dbReference type="EC" id="4.2.3.4" evidence="10"/>
<accession>A0A9D2AR35</accession>
<comment type="cofactor">
    <cofactor evidence="3">
        <name>Zn(2+)</name>
        <dbReference type="ChEBI" id="CHEBI:29105"/>
    </cofactor>
</comment>
<dbReference type="Pfam" id="PF01761">
    <property type="entry name" value="DHQ_synthase"/>
    <property type="match status" value="1"/>
</dbReference>
<dbReference type="PIRSF" id="PIRSF001455">
    <property type="entry name" value="DHQ_synth"/>
    <property type="match status" value="1"/>
</dbReference>
<keyword evidence="4" id="KW-0479">Metal-binding</keyword>
<proteinExistence type="predicted"/>
<dbReference type="InterPro" id="IPR016037">
    <property type="entry name" value="DHQ_synth_AroB"/>
</dbReference>
<evidence type="ECO:0000256" key="5">
    <source>
        <dbReference type="ARBA" id="ARBA00022741"/>
    </source>
</evidence>
<dbReference type="PANTHER" id="PTHR43622">
    <property type="entry name" value="3-DEHYDROQUINATE SYNTHASE"/>
    <property type="match status" value="1"/>
</dbReference>
<protein>
    <recommendedName>
        <fullName evidence="10">3-dehydroquinate synthase</fullName>
        <ecNumber evidence="10">4.2.3.4</ecNumber>
    </recommendedName>
</protein>
<keyword evidence="6" id="KW-0862">Zinc</keyword>
<keyword evidence="5" id="KW-0547">Nucleotide-binding</keyword>
<dbReference type="GO" id="GO:0000166">
    <property type="term" value="F:nucleotide binding"/>
    <property type="evidence" value="ECO:0007669"/>
    <property type="project" value="UniProtKB-KW"/>
</dbReference>
<comment type="cofactor">
    <cofactor evidence="1">
        <name>NAD(+)</name>
        <dbReference type="ChEBI" id="CHEBI:57540"/>
    </cofactor>
</comment>
<organism evidence="13 14">
    <name type="scientific">Candidatus Borkfalkia faecigallinarum</name>
    <dbReference type="NCBI Taxonomy" id="2838509"/>
    <lineage>
        <taxon>Bacteria</taxon>
        <taxon>Bacillati</taxon>
        <taxon>Bacillota</taxon>
        <taxon>Clostridia</taxon>
        <taxon>Christensenellales</taxon>
        <taxon>Christensenellaceae</taxon>
        <taxon>Candidatus Borkfalkia</taxon>
    </lineage>
</organism>
<feature type="domain" description="3-dehydroquinate synthase N-terminal" evidence="11">
    <location>
        <begin position="60"/>
        <end position="172"/>
    </location>
</feature>
<evidence type="ECO:0000256" key="1">
    <source>
        <dbReference type="ARBA" id="ARBA00001911"/>
    </source>
</evidence>
<dbReference type="EMBL" id="DXFD01000085">
    <property type="protein sequence ID" value="HIX47182.1"/>
    <property type="molecule type" value="Genomic_DNA"/>
</dbReference>
<dbReference type="GO" id="GO:0003856">
    <property type="term" value="F:3-dehydroquinate synthase activity"/>
    <property type="evidence" value="ECO:0007669"/>
    <property type="project" value="UniProtKB-UniRule"/>
</dbReference>
<dbReference type="InterPro" id="IPR050071">
    <property type="entry name" value="Dehydroquinate_synthase"/>
</dbReference>
<evidence type="ECO:0000256" key="7">
    <source>
        <dbReference type="ARBA" id="ARBA00023027"/>
    </source>
</evidence>
<reference evidence="13" key="1">
    <citation type="journal article" date="2021" name="PeerJ">
        <title>Extensive microbial diversity within the chicken gut microbiome revealed by metagenomics and culture.</title>
        <authorList>
            <person name="Gilroy R."/>
            <person name="Ravi A."/>
            <person name="Getino M."/>
            <person name="Pursley I."/>
            <person name="Horton D.L."/>
            <person name="Alikhan N.F."/>
            <person name="Baker D."/>
            <person name="Gharbi K."/>
            <person name="Hall N."/>
            <person name="Watson M."/>
            <person name="Adriaenssens E.M."/>
            <person name="Foster-Nyarko E."/>
            <person name="Jarju S."/>
            <person name="Secka A."/>
            <person name="Antonio M."/>
            <person name="Oren A."/>
            <person name="Chaudhuri R.R."/>
            <person name="La Ragione R."/>
            <person name="Hildebrand F."/>
            <person name="Pallen M.J."/>
        </authorList>
    </citation>
    <scope>NUCLEOTIDE SEQUENCE</scope>
    <source>
        <strain evidence="13">26628</strain>
    </source>
</reference>
<dbReference type="PANTHER" id="PTHR43622:SF1">
    <property type="entry name" value="3-DEHYDROQUINATE SYNTHASE"/>
    <property type="match status" value="1"/>
</dbReference>
<dbReference type="GO" id="GO:0009073">
    <property type="term" value="P:aromatic amino acid family biosynthetic process"/>
    <property type="evidence" value="ECO:0007669"/>
    <property type="project" value="InterPro"/>
</dbReference>
<dbReference type="Gene3D" id="3.40.50.1970">
    <property type="match status" value="1"/>
</dbReference>
<comment type="cofactor">
    <cofactor evidence="2">
        <name>Co(2+)</name>
        <dbReference type="ChEBI" id="CHEBI:48828"/>
    </cofactor>
</comment>
<evidence type="ECO:0000259" key="11">
    <source>
        <dbReference type="Pfam" id="PF01761"/>
    </source>
</evidence>
<dbReference type="InterPro" id="IPR030960">
    <property type="entry name" value="DHQS/DOIS_N"/>
</dbReference>
<dbReference type="Proteomes" id="UP000824249">
    <property type="component" value="Unassembled WGS sequence"/>
</dbReference>
<evidence type="ECO:0000256" key="4">
    <source>
        <dbReference type="ARBA" id="ARBA00022723"/>
    </source>
</evidence>
<dbReference type="SUPFAM" id="SSF56796">
    <property type="entry name" value="Dehydroquinate synthase-like"/>
    <property type="match status" value="1"/>
</dbReference>
<evidence type="ECO:0000313" key="14">
    <source>
        <dbReference type="Proteomes" id="UP000824249"/>
    </source>
</evidence>
<dbReference type="Pfam" id="PF24621">
    <property type="entry name" value="DHQS_C"/>
    <property type="match status" value="1"/>
</dbReference>
<evidence type="ECO:0000256" key="6">
    <source>
        <dbReference type="ARBA" id="ARBA00022833"/>
    </source>
</evidence>
<dbReference type="GO" id="GO:0009423">
    <property type="term" value="P:chorismate biosynthetic process"/>
    <property type="evidence" value="ECO:0007669"/>
    <property type="project" value="UniProtKB-UniRule"/>
</dbReference>
<dbReference type="InterPro" id="IPR056179">
    <property type="entry name" value="DHQS_C"/>
</dbReference>
<dbReference type="CDD" id="cd08195">
    <property type="entry name" value="DHQS"/>
    <property type="match status" value="1"/>
</dbReference>
<keyword evidence="9" id="KW-0170">Cobalt</keyword>